<comment type="caution">
    <text evidence="2">The sequence shown here is derived from an EMBL/GenBank/DDBJ whole genome shotgun (WGS) entry which is preliminary data.</text>
</comment>
<reference evidence="2" key="1">
    <citation type="journal article" date="2014" name="Front. Microbiol.">
        <title>High frequency of phylogenetically diverse reductive dehalogenase-homologous genes in deep subseafloor sedimentary metagenomes.</title>
        <authorList>
            <person name="Kawai M."/>
            <person name="Futagami T."/>
            <person name="Toyoda A."/>
            <person name="Takaki Y."/>
            <person name="Nishi S."/>
            <person name="Hori S."/>
            <person name="Arai W."/>
            <person name="Tsubouchi T."/>
            <person name="Morono Y."/>
            <person name="Uchiyama I."/>
            <person name="Ito T."/>
            <person name="Fujiyama A."/>
            <person name="Inagaki F."/>
            <person name="Takami H."/>
        </authorList>
    </citation>
    <scope>NUCLEOTIDE SEQUENCE</scope>
    <source>
        <strain evidence="2">Expedition CK06-06</strain>
    </source>
</reference>
<accession>X0T5Q3</accession>
<name>X0T5Q3_9ZZZZ</name>
<feature type="compositionally biased region" description="Polar residues" evidence="1">
    <location>
        <begin position="1"/>
        <end position="17"/>
    </location>
</feature>
<feature type="region of interest" description="Disordered" evidence="1">
    <location>
        <begin position="1"/>
        <end position="23"/>
    </location>
</feature>
<dbReference type="AlphaFoldDB" id="X0T5Q3"/>
<feature type="non-terminal residue" evidence="2">
    <location>
        <position position="322"/>
    </location>
</feature>
<proteinExistence type="predicted"/>
<protein>
    <submittedName>
        <fullName evidence="2">Uncharacterized protein</fullName>
    </submittedName>
</protein>
<organism evidence="2">
    <name type="scientific">marine sediment metagenome</name>
    <dbReference type="NCBI Taxonomy" id="412755"/>
    <lineage>
        <taxon>unclassified sequences</taxon>
        <taxon>metagenomes</taxon>
        <taxon>ecological metagenomes</taxon>
    </lineage>
</organism>
<evidence type="ECO:0000313" key="2">
    <source>
        <dbReference type="EMBL" id="GAF83482.1"/>
    </source>
</evidence>
<dbReference type="EMBL" id="BARS01003489">
    <property type="protein sequence ID" value="GAF83482.1"/>
    <property type="molecule type" value="Genomic_DNA"/>
</dbReference>
<gene>
    <name evidence="2" type="ORF">S01H1_06771</name>
</gene>
<sequence>MNVYTNNNSSFPSQVVSNEEKGTTEYGKQVAQAIEYEWFRQGRTNGNRYLTNWNNFHNLRLYARGEQSIQKYKDELSINGDLSYLNLDWKPVPILSKFVDIVVNGISQKAYDIKAYAQDPQSVKKRTDYASKLYEDMIAKDYIETVKQTLGIDLYQSPSIDVIPESKEELELKMQLSYKQSIEIAEEESINTVFAQNKYDLVRRRLNMDLTVLGIAAAKTNFNIAEGVKVDYVDPSYMVYSYTEDPNFEDIYYVGEVKSITIPELKKEFPNISEKELERIQNMPGNKSYITGWGQYDENTVQVLYFDYKTYHNQVFKIKQTD</sequence>
<evidence type="ECO:0000256" key="1">
    <source>
        <dbReference type="SAM" id="MobiDB-lite"/>
    </source>
</evidence>